<dbReference type="STRING" id="578462.A0A0L0S467"/>
<dbReference type="Gene3D" id="3.90.1150.10">
    <property type="entry name" value="Aspartate Aminotransferase, domain 1"/>
    <property type="match status" value="2"/>
</dbReference>
<evidence type="ECO:0000256" key="3">
    <source>
        <dbReference type="ARBA" id="ARBA00022898"/>
    </source>
</evidence>
<dbReference type="Pfam" id="PF21478">
    <property type="entry name" value="GcvP2_C"/>
    <property type="match status" value="1"/>
</dbReference>
<keyword evidence="7" id="KW-0496">Mitochondrion</keyword>
<dbReference type="NCBIfam" id="NF001696">
    <property type="entry name" value="PRK00451.1"/>
    <property type="match status" value="1"/>
</dbReference>
<reference evidence="10 11" key="1">
    <citation type="submission" date="2009-11" db="EMBL/GenBank/DDBJ databases">
        <title>Annotation of Allomyces macrogynus ATCC 38327.</title>
        <authorList>
            <consortium name="The Broad Institute Genome Sequencing Platform"/>
            <person name="Russ C."/>
            <person name="Cuomo C."/>
            <person name="Burger G."/>
            <person name="Gray M.W."/>
            <person name="Holland P.W.H."/>
            <person name="King N."/>
            <person name="Lang F.B.F."/>
            <person name="Roger A.J."/>
            <person name="Ruiz-Trillo I."/>
            <person name="Young S.K."/>
            <person name="Zeng Q."/>
            <person name="Gargeya S."/>
            <person name="Fitzgerald M."/>
            <person name="Haas B."/>
            <person name="Abouelleil A."/>
            <person name="Alvarado L."/>
            <person name="Arachchi H.M."/>
            <person name="Berlin A."/>
            <person name="Chapman S.B."/>
            <person name="Gearin G."/>
            <person name="Goldberg J."/>
            <person name="Griggs A."/>
            <person name="Gujja S."/>
            <person name="Hansen M."/>
            <person name="Heiman D."/>
            <person name="Howarth C."/>
            <person name="Larimer J."/>
            <person name="Lui A."/>
            <person name="MacDonald P.J.P."/>
            <person name="McCowen C."/>
            <person name="Montmayeur A."/>
            <person name="Murphy C."/>
            <person name="Neiman D."/>
            <person name="Pearson M."/>
            <person name="Priest M."/>
            <person name="Roberts A."/>
            <person name="Saif S."/>
            <person name="Shea T."/>
            <person name="Sisk P."/>
            <person name="Stolte C."/>
            <person name="Sykes S."/>
            <person name="Wortman J."/>
            <person name="Nusbaum C."/>
            <person name="Birren B."/>
        </authorList>
    </citation>
    <scope>NUCLEOTIDE SEQUENCE [LARGE SCALE GENOMIC DNA]</scope>
    <source>
        <strain evidence="10 11">ATCC 38327</strain>
    </source>
</reference>
<dbReference type="FunFam" id="3.90.1150.10:FF:000007">
    <property type="entry name" value="Glycine dehydrogenase (decarboxylating), mitochondrial"/>
    <property type="match status" value="1"/>
</dbReference>
<evidence type="ECO:0000256" key="5">
    <source>
        <dbReference type="ARBA" id="ARBA00049026"/>
    </source>
</evidence>
<comment type="cofactor">
    <cofactor evidence="1 6 7">
        <name>pyridoxal 5'-phosphate</name>
        <dbReference type="ChEBI" id="CHEBI:597326"/>
    </cofactor>
</comment>
<dbReference type="InterPro" id="IPR015424">
    <property type="entry name" value="PyrdxlP-dep_Trfase"/>
</dbReference>
<dbReference type="InterPro" id="IPR003437">
    <property type="entry name" value="GcvP"/>
</dbReference>
<dbReference type="SUPFAM" id="SSF53383">
    <property type="entry name" value="PLP-dependent transferases"/>
    <property type="match status" value="2"/>
</dbReference>
<comment type="similarity">
    <text evidence="2 7">Belongs to the GcvP family.</text>
</comment>
<sequence>MFATTSAVRRATAAAMRAGMRRATPVRSTAVRASLATFQPLDTFARRHNGPREAQLAGMLEQVGCKTVDDLIARAVPASIRRDAPLALGEPRAEAELLRDLKQIASKNKLMKNYIGQGYYGTTVPAVILRNVLENPGWYTQYTPYQPEISQGRLESLLNYQTMVTDLTGLPVANASLLDEGTAAAEAMLMCWSAAKRAKNTFFVDANVFPQTLAVLQTRAEGFGIKVVVGDYQTFDIDAIKDDLMGALVQYPAADGSIHDLKAFTAKLHAHKAQVCCATDLLALTLLTPPGEWGADIAFGSAQRFGVPLGYGGPHAAFFACGDAHKRRMPGRLVGVTRDAQGRKAYRLALQTREQHIRREKATSNICTAQALLANMAAMYAVYHGPEGLKAIAKQVHAMTVALARALTAQGHQVDSKHFFDTITVTVPSGVKPLVALAEENGINLCVRSATQVGVSLDETTTHEDLVQLIDVFAQATPQAQYLASTTGASGAGRAELSTAAAEAATLSALPAGLVRTSAILTHPVFNTYHSETEMLRYIRHLESKDLSLCNAMIPLGSCTMKLNATVEMIPVTWPEFGNVHPFAPAHQAQGYATLIQELEYALAECTGFARVSLQPNSGAQGEYAGLRVIRAHHAANGEAHRDVCLIPVSAHGTNPASAAMAGMRVVAVACDAKGNLDLADLKAKAEKHAKELACIMVTYPSTFGVFEDGIKQVCEIVHANGGQVYLDGANLNAQIGVCRPGDYGADVCHLNLHKTFCIPHGGGGPGVGPIGVAAHLAPYLPGHPLRPDISTSQAMGPVAAAPYGSASILPISWAYIKLMGASGLRSATAMAILNANYLKARLEGAYKVLYANEAGMCAHEFIVDARPFSAVGIEAVDIAKRLHDYGFHSPTMSWPVANTLMIEPTESESLAELDRFADAMLAIREEIRKIESGAWPKENNPLVNAPHPASVVLADKWDRPYTRTEAAFPVAGLRERKFWPTVARVDDAFGDKHLVCTCPSVEEMAEA</sequence>
<dbReference type="AlphaFoldDB" id="A0A0L0S467"/>
<dbReference type="Proteomes" id="UP000054350">
    <property type="component" value="Unassembled WGS sequence"/>
</dbReference>
<dbReference type="VEuPathDB" id="FungiDB:AMAG_02906"/>
<name>A0A0L0S467_ALLM3</name>
<evidence type="ECO:0000256" key="1">
    <source>
        <dbReference type="ARBA" id="ARBA00001933"/>
    </source>
</evidence>
<reference evidence="11" key="2">
    <citation type="submission" date="2009-11" db="EMBL/GenBank/DDBJ databases">
        <title>The Genome Sequence of Allomyces macrogynus strain ATCC 38327.</title>
        <authorList>
            <consortium name="The Broad Institute Genome Sequencing Platform"/>
            <person name="Russ C."/>
            <person name="Cuomo C."/>
            <person name="Shea T."/>
            <person name="Young S.K."/>
            <person name="Zeng Q."/>
            <person name="Koehrsen M."/>
            <person name="Haas B."/>
            <person name="Borodovsky M."/>
            <person name="Guigo R."/>
            <person name="Alvarado L."/>
            <person name="Berlin A."/>
            <person name="Borenstein D."/>
            <person name="Chen Z."/>
            <person name="Engels R."/>
            <person name="Freedman E."/>
            <person name="Gellesch M."/>
            <person name="Goldberg J."/>
            <person name="Griggs A."/>
            <person name="Gujja S."/>
            <person name="Heiman D."/>
            <person name="Hepburn T."/>
            <person name="Howarth C."/>
            <person name="Jen D."/>
            <person name="Larson L."/>
            <person name="Lewis B."/>
            <person name="Mehta T."/>
            <person name="Park D."/>
            <person name="Pearson M."/>
            <person name="Roberts A."/>
            <person name="Saif S."/>
            <person name="Shenoy N."/>
            <person name="Sisk P."/>
            <person name="Stolte C."/>
            <person name="Sykes S."/>
            <person name="Walk T."/>
            <person name="White J."/>
            <person name="Yandava C."/>
            <person name="Burger G."/>
            <person name="Gray M.W."/>
            <person name="Holland P.W.H."/>
            <person name="King N."/>
            <person name="Lang F.B.F."/>
            <person name="Roger A.J."/>
            <person name="Ruiz-Trillo I."/>
            <person name="Lander E."/>
            <person name="Nusbaum C."/>
        </authorList>
    </citation>
    <scope>NUCLEOTIDE SEQUENCE [LARGE SCALE GENOMIC DNA]</scope>
    <source>
        <strain evidence="11">ATCC 38327</strain>
    </source>
</reference>
<feature type="domain" description="Glycine dehydrogenase C-terminal" evidence="9">
    <location>
        <begin position="828"/>
        <end position="948"/>
    </location>
</feature>
<dbReference type="PANTHER" id="PTHR11773">
    <property type="entry name" value="GLYCINE DEHYDROGENASE, DECARBOXYLATING"/>
    <property type="match status" value="1"/>
</dbReference>
<evidence type="ECO:0000256" key="6">
    <source>
        <dbReference type="PIRSR" id="PIRSR603437-50"/>
    </source>
</evidence>
<evidence type="ECO:0000256" key="2">
    <source>
        <dbReference type="ARBA" id="ARBA00010756"/>
    </source>
</evidence>
<comment type="subunit">
    <text evidence="7">The glycine cleavage system is composed of four proteins: P, T, L and H.</text>
</comment>
<evidence type="ECO:0000313" key="10">
    <source>
        <dbReference type="EMBL" id="KNE57159.1"/>
    </source>
</evidence>
<dbReference type="InterPro" id="IPR015422">
    <property type="entry name" value="PyrdxlP-dep_Trfase_small"/>
</dbReference>
<comment type="function">
    <text evidence="7">The glycine cleavage system catalyzes the degradation of glycine.</text>
</comment>
<dbReference type="OMA" id="RNLICTC"/>
<dbReference type="NCBIfam" id="NF003346">
    <property type="entry name" value="PRK04366.1"/>
    <property type="match status" value="1"/>
</dbReference>
<dbReference type="InterPro" id="IPR049316">
    <property type="entry name" value="GDC-P_C"/>
</dbReference>
<feature type="domain" description="Glycine cleavage system P-protein N-terminal" evidence="8">
    <location>
        <begin position="524"/>
        <end position="783"/>
    </location>
</feature>
<dbReference type="OrthoDB" id="6537869at2759"/>
<evidence type="ECO:0000256" key="7">
    <source>
        <dbReference type="RuleBase" id="RU364056"/>
    </source>
</evidence>
<keyword evidence="3 6" id="KW-0663">Pyridoxal phosphate</keyword>
<dbReference type="GO" id="GO:0016594">
    <property type="term" value="F:glycine binding"/>
    <property type="evidence" value="ECO:0007669"/>
    <property type="project" value="TreeGrafter"/>
</dbReference>
<evidence type="ECO:0000259" key="8">
    <source>
        <dbReference type="Pfam" id="PF02347"/>
    </source>
</evidence>
<dbReference type="GO" id="GO:0004375">
    <property type="term" value="F:glycine dehydrogenase (decarboxylating) activity"/>
    <property type="evidence" value="ECO:0007669"/>
    <property type="project" value="UniProtKB-UniRule"/>
</dbReference>
<evidence type="ECO:0000256" key="4">
    <source>
        <dbReference type="ARBA" id="ARBA00023002"/>
    </source>
</evidence>
<accession>A0A0L0S467</accession>
<dbReference type="FunFam" id="3.40.640.10:FF:000005">
    <property type="entry name" value="Glycine dehydrogenase (decarboxylating), mitochondrial"/>
    <property type="match status" value="1"/>
</dbReference>
<keyword evidence="11" id="KW-1185">Reference proteome</keyword>
<evidence type="ECO:0000259" key="9">
    <source>
        <dbReference type="Pfam" id="PF21478"/>
    </source>
</evidence>
<dbReference type="Gene3D" id="3.40.640.10">
    <property type="entry name" value="Type I PLP-dependent aspartate aminotransferase-like (Major domain)"/>
    <property type="match status" value="2"/>
</dbReference>
<dbReference type="InterPro" id="IPR049315">
    <property type="entry name" value="GDC-P_N"/>
</dbReference>
<keyword evidence="4 7" id="KW-0560">Oxidoreductase</keyword>
<dbReference type="HAMAP" id="MF_00711">
    <property type="entry name" value="GcvP"/>
    <property type="match status" value="1"/>
</dbReference>
<dbReference type="EC" id="1.4.4.2" evidence="7"/>
<dbReference type="eggNOG" id="KOG2040">
    <property type="taxonomic scope" value="Eukaryota"/>
</dbReference>
<dbReference type="GO" id="GO:0030170">
    <property type="term" value="F:pyridoxal phosphate binding"/>
    <property type="evidence" value="ECO:0007669"/>
    <property type="project" value="TreeGrafter"/>
</dbReference>
<feature type="domain" description="Glycine cleavage system P-protein N-terminal" evidence="8">
    <location>
        <begin position="46"/>
        <end position="473"/>
    </location>
</feature>
<dbReference type="CDD" id="cd00613">
    <property type="entry name" value="GDC-P"/>
    <property type="match status" value="2"/>
</dbReference>
<comment type="catalytic activity">
    <reaction evidence="5 7">
        <text>N(6)-[(R)-lipoyl]-L-lysyl-[glycine-cleavage complex H protein] + glycine + H(+) = N(6)-[(R)-S(8)-aminomethyldihydrolipoyl]-L-lysyl-[glycine-cleavage complex H protein] + CO2</text>
        <dbReference type="Rhea" id="RHEA:24304"/>
        <dbReference type="Rhea" id="RHEA-COMP:10494"/>
        <dbReference type="Rhea" id="RHEA-COMP:10495"/>
        <dbReference type="ChEBI" id="CHEBI:15378"/>
        <dbReference type="ChEBI" id="CHEBI:16526"/>
        <dbReference type="ChEBI" id="CHEBI:57305"/>
        <dbReference type="ChEBI" id="CHEBI:83099"/>
        <dbReference type="ChEBI" id="CHEBI:83143"/>
        <dbReference type="EC" id="1.4.4.2"/>
    </reaction>
</comment>
<dbReference type="PANTHER" id="PTHR11773:SF1">
    <property type="entry name" value="GLYCINE DEHYDROGENASE (DECARBOXYLATING), MITOCHONDRIAL"/>
    <property type="match status" value="1"/>
</dbReference>
<organism evidence="10 11">
    <name type="scientific">Allomyces macrogynus (strain ATCC 38327)</name>
    <name type="common">Allomyces javanicus var. macrogynus</name>
    <dbReference type="NCBI Taxonomy" id="578462"/>
    <lineage>
        <taxon>Eukaryota</taxon>
        <taxon>Fungi</taxon>
        <taxon>Fungi incertae sedis</taxon>
        <taxon>Blastocladiomycota</taxon>
        <taxon>Blastocladiomycetes</taxon>
        <taxon>Blastocladiales</taxon>
        <taxon>Blastocladiaceae</taxon>
        <taxon>Allomyces</taxon>
    </lineage>
</organism>
<proteinExistence type="inferred from homology"/>
<keyword evidence="7" id="KW-0809">Transit peptide</keyword>
<gene>
    <name evidence="10" type="ORF">AMAG_02906</name>
</gene>
<dbReference type="NCBIfam" id="TIGR00461">
    <property type="entry name" value="gcvP"/>
    <property type="match status" value="1"/>
</dbReference>
<dbReference type="GO" id="GO:0019464">
    <property type="term" value="P:glycine decarboxylation via glycine cleavage system"/>
    <property type="evidence" value="ECO:0007669"/>
    <property type="project" value="TreeGrafter"/>
</dbReference>
<evidence type="ECO:0000313" key="11">
    <source>
        <dbReference type="Proteomes" id="UP000054350"/>
    </source>
</evidence>
<dbReference type="InterPro" id="IPR015421">
    <property type="entry name" value="PyrdxlP-dep_Trfase_major"/>
</dbReference>
<dbReference type="EMBL" id="GG745331">
    <property type="protein sequence ID" value="KNE57159.1"/>
    <property type="molecule type" value="Genomic_DNA"/>
</dbReference>
<dbReference type="GO" id="GO:0005960">
    <property type="term" value="C:glycine cleavage complex"/>
    <property type="evidence" value="ECO:0007669"/>
    <property type="project" value="TreeGrafter"/>
</dbReference>
<feature type="modified residue" description="N6-(pyridoxal phosphate)lysine" evidence="6">
    <location>
        <position position="755"/>
    </location>
</feature>
<dbReference type="FunFam" id="3.40.640.10:FF:000007">
    <property type="entry name" value="glycine dehydrogenase (Decarboxylating), mitochondrial"/>
    <property type="match status" value="1"/>
</dbReference>
<dbReference type="InterPro" id="IPR020581">
    <property type="entry name" value="GDC_P"/>
</dbReference>
<protein>
    <recommendedName>
        <fullName evidence="7">Glycine cleavage system P protein</fullName>
        <ecNumber evidence="7">1.4.4.2</ecNumber>
    </recommendedName>
</protein>
<dbReference type="GO" id="GO:0005739">
    <property type="term" value="C:mitochondrion"/>
    <property type="evidence" value="ECO:0007669"/>
    <property type="project" value="UniProtKB-SubCell"/>
</dbReference>
<comment type="subcellular location">
    <subcellularLocation>
        <location evidence="7">Mitochondrion</location>
    </subcellularLocation>
</comment>
<dbReference type="Pfam" id="PF02347">
    <property type="entry name" value="GDC-P"/>
    <property type="match status" value="2"/>
</dbReference>